<proteinExistence type="predicted"/>
<dbReference type="AlphaFoldDB" id="A0AAU8LWI6"/>
<dbReference type="EMBL" id="CP159373">
    <property type="protein sequence ID" value="XCN73643.1"/>
    <property type="molecule type" value="Genomic_DNA"/>
</dbReference>
<accession>A0AAU8LWI6</accession>
<protein>
    <submittedName>
        <fullName evidence="1">Uncharacterized protein</fullName>
    </submittedName>
</protein>
<gene>
    <name evidence="1" type="ORF">Q3M24_02500</name>
</gene>
<sequence length="70" mass="7501">MIVTGAGRAPAYRHVVELAGEYGVAEKEVEVILDEVAAAVERWSEFAQAAGVRGAVSANISRQFDAIRLE</sequence>
<reference evidence="1" key="2">
    <citation type="submission" date="2024-06" db="EMBL/GenBank/DDBJ databases">
        <authorList>
            <person name="Plum-Jensen L.E."/>
            <person name="Schramm A."/>
            <person name="Marshall I.P.G."/>
        </authorList>
    </citation>
    <scope>NUCLEOTIDE SEQUENCE</scope>
    <source>
        <strain evidence="1">Rat1</strain>
    </source>
</reference>
<evidence type="ECO:0000313" key="1">
    <source>
        <dbReference type="EMBL" id="XCN73643.1"/>
    </source>
</evidence>
<organism evidence="1">
    <name type="scientific">Candidatus Electrothrix aestuarii</name>
    <dbReference type="NCBI Taxonomy" id="3062594"/>
    <lineage>
        <taxon>Bacteria</taxon>
        <taxon>Pseudomonadati</taxon>
        <taxon>Thermodesulfobacteriota</taxon>
        <taxon>Desulfobulbia</taxon>
        <taxon>Desulfobulbales</taxon>
        <taxon>Desulfobulbaceae</taxon>
        <taxon>Candidatus Electrothrix</taxon>
    </lineage>
</organism>
<reference evidence="1" key="1">
    <citation type="journal article" date="2024" name="Syst. Appl. Microbiol.">
        <title>First single-strain enrichments of Electrothrix cable bacteria, description of E. aestuarii sp. nov. and E. rattekaaiensis sp. nov., and proposal of a cable bacteria taxonomy following the rules of the SeqCode.</title>
        <authorList>
            <person name="Plum-Jensen L.E."/>
            <person name="Schramm A."/>
            <person name="Marshall I.P.G."/>
        </authorList>
    </citation>
    <scope>NUCLEOTIDE SEQUENCE</scope>
    <source>
        <strain evidence="1">Rat1</strain>
    </source>
</reference>
<dbReference type="KEGG" id="eaj:Q3M24_02500"/>
<name>A0AAU8LWI6_9BACT</name>